<accession>A0A427AQX7</accession>
<dbReference type="AlphaFoldDB" id="A0A427AQX7"/>
<comment type="caution">
    <text evidence="2">The sequence shown here is derived from an EMBL/GenBank/DDBJ whole genome shotgun (WGS) entry which is preliminary data.</text>
</comment>
<dbReference type="EMBL" id="AMZH03001628">
    <property type="protein sequence ID" value="RRT78618.1"/>
    <property type="molecule type" value="Genomic_DNA"/>
</dbReference>
<reference evidence="2 3" key="1">
    <citation type="journal article" date="2014" name="Agronomy (Basel)">
        <title>A Draft Genome Sequence for Ensete ventricosum, the Drought-Tolerant Tree Against Hunger.</title>
        <authorList>
            <person name="Harrison J."/>
            <person name="Moore K.A."/>
            <person name="Paszkiewicz K."/>
            <person name="Jones T."/>
            <person name="Grant M."/>
            <person name="Ambacheew D."/>
            <person name="Muzemil S."/>
            <person name="Studholme D.J."/>
        </authorList>
    </citation>
    <scope>NUCLEOTIDE SEQUENCE [LARGE SCALE GENOMIC DNA]</scope>
</reference>
<name>A0A427AQX7_ENSVE</name>
<evidence type="ECO:0000313" key="2">
    <source>
        <dbReference type="EMBL" id="RRT78618.1"/>
    </source>
</evidence>
<protein>
    <submittedName>
        <fullName evidence="2">Uncharacterized protein</fullName>
    </submittedName>
</protein>
<organism evidence="2 3">
    <name type="scientific">Ensete ventricosum</name>
    <name type="common">Abyssinian banana</name>
    <name type="synonym">Musa ensete</name>
    <dbReference type="NCBI Taxonomy" id="4639"/>
    <lineage>
        <taxon>Eukaryota</taxon>
        <taxon>Viridiplantae</taxon>
        <taxon>Streptophyta</taxon>
        <taxon>Embryophyta</taxon>
        <taxon>Tracheophyta</taxon>
        <taxon>Spermatophyta</taxon>
        <taxon>Magnoliopsida</taxon>
        <taxon>Liliopsida</taxon>
        <taxon>Zingiberales</taxon>
        <taxon>Musaceae</taxon>
        <taxon>Ensete</taxon>
    </lineage>
</organism>
<evidence type="ECO:0000313" key="3">
    <source>
        <dbReference type="Proteomes" id="UP000287651"/>
    </source>
</evidence>
<evidence type="ECO:0000256" key="1">
    <source>
        <dbReference type="SAM" id="MobiDB-lite"/>
    </source>
</evidence>
<feature type="compositionally biased region" description="Acidic residues" evidence="1">
    <location>
        <begin position="35"/>
        <end position="56"/>
    </location>
</feature>
<proteinExistence type="predicted"/>
<dbReference type="Proteomes" id="UP000287651">
    <property type="component" value="Unassembled WGS sequence"/>
</dbReference>
<feature type="compositionally biased region" description="Low complexity" evidence="1">
    <location>
        <begin position="10"/>
        <end position="21"/>
    </location>
</feature>
<feature type="region of interest" description="Disordered" evidence="1">
    <location>
        <begin position="1"/>
        <end position="62"/>
    </location>
</feature>
<gene>
    <name evidence="2" type="ORF">B296_00007195</name>
</gene>
<sequence>MEGGRRAEAESSSAAARAPPESSDDLAEDAKGEFDVGDDEDDGDNEVGRDEGEEPGADGFVLSPLIPLRDQVENDKIWVYDMSLRTLECIYRVLKHTFLCF</sequence>